<keyword evidence="1" id="KW-1133">Transmembrane helix</keyword>
<protein>
    <submittedName>
        <fullName evidence="5">Glycoprotein</fullName>
    </submittedName>
</protein>
<reference evidence="5" key="1">
    <citation type="submission" date="2016-06" db="UniProtKB">
        <authorList>
            <consortium name="WormBaseParasite"/>
        </authorList>
    </citation>
    <scope>IDENTIFICATION</scope>
</reference>
<gene>
    <name evidence="3" type="ORF">SBAD_LOCUS1892</name>
</gene>
<accession>A0A183IE48</accession>
<evidence type="ECO:0000313" key="4">
    <source>
        <dbReference type="Proteomes" id="UP000270296"/>
    </source>
</evidence>
<name>A0A183IE48_9BILA</name>
<reference evidence="3 4" key="2">
    <citation type="submission" date="2018-11" db="EMBL/GenBank/DDBJ databases">
        <authorList>
            <consortium name="Pathogen Informatics"/>
        </authorList>
    </citation>
    <scope>NUCLEOTIDE SEQUENCE [LARGE SCALE GENOMIC DNA]</scope>
</reference>
<feature type="transmembrane region" description="Helical" evidence="1">
    <location>
        <begin position="360"/>
        <end position="382"/>
    </location>
</feature>
<dbReference type="WBParaSite" id="SBAD_0000198201-mRNA-1">
    <property type="protein sequence ID" value="SBAD_0000198201-mRNA-1"/>
    <property type="gene ID" value="SBAD_0000198201"/>
</dbReference>
<dbReference type="AlphaFoldDB" id="A0A183IE48"/>
<keyword evidence="4" id="KW-1185">Reference proteome</keyword>
<sequence length="423" mass="46907">MGAPDGSLASVIVVVLATAQCWGRAQSVTNASSNADIRAGPVSSTAVTKSFLEVEKNATPHLTATPTTGGSTTTDRWYPYDLEPVNILGCKWPSDLIERVNYCVKKENLSQAIKGAVAEDVAYYGILSPKILAPLLGICVSNSCHCEMSKADVSETLTLWKNNDVLLKAFHRCLQKNTEGMARMCGVDTKVSSVVSGIIGVHINIMDLIFEITNSKEARSTDYSDCLKQTIEVLHETAALYLSSHFYVRNSVLCWDVTQGTCTSQCKKFGESIACLQKRCDQQRLNLRSTGVWEWFLKDPMKAKATCNISDEDVCLNSSKEKQPDATKNTRLNKLIDGIKDKWHDFKDTIENDLRIPLPLAMAVILSVFVIFSLGVALICMWRQGLIGSEARKDLRYTKLMPNRKARYSEEKQALTLDDQDEV</sequence>
<organism evidence="5">
    <name type="scientific">Soboliphyme baturini</name>
    <dbReference type="NCBI Taxonomy" id="241478"/>
    <lineage>
        <taxon>Eukaryota</taxon>
        <taxon>Metazoa</taxon>
        <taxon>Ecdysozoa</taxon>
        <taxon>Nematoda</taxon>
        <taxon>Enoplea</taxon>
        <taxon>Dorylaimia</taxon>
        <taxon>Dioctophymatida</taxon>
        <taxon>Dioctophymatoidea</taxon>
        <taxon>Soboliphymatidae</taxon>
        <taxon>Soboliphyme</taxon>
    </lineage>
</organism>
<keyword evidence="1" id="KW-0472">Membrane</keyword>
<evidence type="ECO:0000313" key="5">
    <source>
        <dbReference type="WBParaSite" id="SBAD_0000198201-mRNA-1"/>
    </source>
</evidence>
<evidence type="ECO:0000313" key="3">
    <source>
        <dbReference type="EMBL" id="VDO95814.1"/>
    </source>
</evidence>
<keyword evidence="2" id="KW-0732">Signal</keyword>
<keyword evidence="1" id="KW-0812">Transmembrane</keyword>
<evidence type="ECO:0000256" key="1">
    <source>
        <dbReference type="SAM" id="Phobius"/>
    </source>
</evidence>
<dbReference type="Proteomes" id="UP000270296">
    <property type="component" value="Unassembled WGS sequence"/>
</dbReference>
<evidence type="ECO:0000256" key="2">
    <source>
        <dbReference type="SAM" id="SignalP"/>
    </source>
</evidence>
<proteinExistence type="predicted"/>
<dbReference type="OrthoDB" id="5918673at2759"/>
<dbReference type="EMBL" id="UZAM01006992">
    <property type="protein sequence ID" value="VDO95814.1"/>
    <property type="molecule type" value="Genomic_DNA"/>
</dbReference>
<feature type="signal peptide" evidence="2">
    <location>
        <begin position="1"/>
        <end position="27"/>
    </location>
</feature>
<feature type="chain" id="PRO_5043139967" evidence="2">
    <location>
        <begin position="28"/>
        <end position="423"/>
    </location>
</feature>